<feature type="domain" description="Major facilitator superfamily (MFS) profile" evidence="6">
    <location>
        <begin position="194"/>
        <end position="420"/>
    </location>
</feature>
<keyword evidence="8" id="KW-1185">Reference proteome</keyword>
<evidence type="ECO:0000256" key="2">
    <source>
        <dbReference type="ARBA" id="ARBA00022692"/>
    </source>
</evidence>
<evidence type="ECO:0000259" key="6">
    <source>
        <dbReference type="PROSITE" id="PS50850"/>
    </source>
</evidence>
<dbReference type="GO" id="GO:0005886">
    <property type="term" value="C:plasma membrane"/>
    <property type="evidence" value="ECO:0007669"/>
    <property type="project" value="UniProtKB-SubCell"/>
</dbReference>
<dbReference type="Pfam" id="PF07690">
    <property type="entry name" value="MFS_1"/>
    <property type="match status" value="1"/>
</dbReference>
<proteinExistence type="predicted"/>
<feature type="transmembrane region" description="Helical" evidence="5">
    <location>
        <begin position="22"/>
        <end position="43"/>
    </location>
</feature>
<keyword evidence="2 5" id="KW-0812">Transmembrane</keyword>
<feature type="transmembrane region" description="Helical" evidence="5">
    <location>
        <begin position="156"/>
        <end position="179"/>
    </location>
</feature>
<feature type="transmembrane region" description="Helical" evidence="5">
    <location>
        <begin position="238"/>
        <end position="263"/>
    </location>
</feature>
<name>A0A840IWK8_9PSEU</name>
<dbReference type="SUPFAM" id="SSF103473">
    <property type="entry name" value="MFS general substrate transporter"/>
    <property type="match status" value="1"/>
</dbReference>
<reference evidence="7 8" key="1">
    <citation type="submission" date="2020-08" db="EMBL/GenBank/DDBJ databases">
        <title>Sequencing the genomes of 1000 actinobacteria strains.</title>
        <authorList>
            <person name="Klenk H.-P."/>
        </authorList>
    </citation>
    <scope>NUCLEOTIDE SEQUENCE [LARGE SCALE GENOMIC DNA]</scope>
    <source>
        <strain evidence="7 8">DSM 45859</strain>
    </source>
</reference>
<feature type="transmembrane region" description="Helical" evidence="5">
    <location>
        <begin position="307"/>
        <end position="325"/>
    </location>
</feature>
<dbReference type="InterPro" id="IPR011701">
    <property type="entry name" value="MFS"/>
</dbReference>
<organism evidence="7 8">
    <name type="scientific">Amycolatopsis jiangsuensis</name>
    <dbReference type="NCBI Taxonomy" id="1181879"/>
    <lineage>
        <taxon>Bacteria</taxon>
        <taxon>Bacillati</taxon>
        <taxon>Actinomycetota</taxon>
        <taxon>Actinomycetes</taxon>
        <taxon>Pseudonocardiales</taxon>
        <taxon>Pseudonocardiaceae</taxon>
        <taxon>Amycolatopsis</taxon>
    </lineage>
</organism>
<accession>A0A840IWK8</accession>
<dbReference type="PANTHER" id="PTHR23528">
    <property type="match status" value="1"/>
</dbReference>
<feature type="transmembrane region" description="Helical" evidence="5">
    <location>
        <begin position="63"/>
        <end position="84"/>
    </location>
</feature>
<evidence type="ECO:0000256" key="1">
    <source>
        <dbReference type="ARBA" id="ARBA00004651"/>
    </source>
</evidence>
<feature type="transmembrane region" description="Helical" evidence="5">
    <location>
        <begin position="275"/>
        <end position="295"/>
    </location>
</feature>
<dbReference type="Gene3D" id="1.20.1250.20">
    <property type="entry name" value="MFS general substrate transporter like domains"/>
    <property type="match status" value="1"/>
</dbReference>
<keyword evidence="3 5" id="KW-1133">Transmembrane helix</keyword>
<sequence length="420" mass="43802">MSETTAAGLPEALAEPVARVRAGWMSLLFVANIALWLGVYAPIQVLLPQQAELLDAAHKETVFGVVTGIGAAVALVANPAIGLLSDRTCSRFGRRHPWTVAGAVVGAAGLLVLAEAPNVVVMTVGWCLVQAGLNGMLATLMSGIADRVPVGQRAQVGGLVGIAQMLGTVLGAVVVVVMLDLAGLPLGYAACAAIVLVGAAAFVLRTPDARLPVAFRPSGRLREVLANLWVSPRRHPDFAWAWGCHFMINLGNAFGTLYLLFFLKDAVHYPDPDTGLLIMMGLYGVALVIGAVLAGHFSDASGRRKPYVLLSAAVMALAALLLVVWQTWPVALVASPLLGVGFGIYMAVALAMLTQVLPAAQDRAKDLGVVNIANSLPQVVAPLLTTLVLRWLGGYPGLFAVSAAATLLAAVLVTRVRSVR</sequence>
<evidence type="ECO:0000256" key="4">
    <source>
        <dbReference type="ARBA" id="ARBA00023136"/>
    </source>
</evidence>
<evidence type="ECO:0000256" key="3">
    <source>
        <dbReference type="ARBA" id="ARBA00022989"/>
    </source>
</evidence>
<dbReference type="InterPro" id="IPR036259">
    <property type="entry name" value="MFS_trans_sf"/>
</dbReference>
<evidence type="ECO:0000313" key="8">
    <source>
        <dbReference type="Proteomes" id="UP000581769"/>
    </source>
</evidence>
<evidence type="ECO:0000313" key="7">
    <source>
        <dbReference type="EMBL" id="MBB4687141.1"/>
    </source>
</evidence>
<dbReference type="EMBL" id="JACHMG010000001">
    <property type="protein sequence ID" value="MBB4687141.1"/>
    <property type="molecule type" value="Genomic_DNA"/>
</dbReference>
<evidence type="ECO:0000256" key="5">
    <source>
        <dbReference type="SAM" id="Phobius"/>
    </source>
</evidence>
<keyword evidence="4 5" id="KW-0472">Membrane</keyword>
<comment type="caution">
    <text evidence="7">The sequence shown here is derived from an EMBL/GenBank/DDBJ whole genome shotgun (WGS) entry which is preliminary data.</text>
</comment>
<dbReference type="GO" id="GO:0022857">
    <property type="term" value="F:transmembrane transporter activity"/>
    <property type="evidence" value="ECO:0007669"/>
    <property type="project" value="InterPro"/>
</dbReference>
<dbReference type="Proteomes" id="UP000581769">
    <property type="component" value="Unassembled WGS sequence"/>
</dbReference>
<feature type="transmembrane region" description="Helical" evidence="5">
    <location>
        <begin position="96"/>
        <end position="114"/>
    </location>
</feature>
<dbReference type="PANTHER" id="PTHR23528:SF1">
    <property type="entry name" value="MAJOR FACILITATOR SUPERFAMILY (MFS) PROFILE DOMAIN-CONTAINING PROTEIN"/>
    <property type="match status" value="1"/>
</dbReference>
<feature type="transmembrane region" description="Helical" evidence="5">
    <location>
        <begin position="337"/>
        <end position="357"/>
    </location>
</feature>
<feature type="transmembrane region" description="Helical" evidence="5">
    <location>
        <begin position="185"/>
        <end position="204"/>
    </location>
</feature>
<protein>
    <submittedName>
        <fullName evidence="7">MFS family permease</fullName>
    </submittedName>
</protein>
<dbReference type="InterPro" id="IPR020846">
    <property type="entry name" value="MFS_dom"/>
</dbReference>
<feature type="transmembrane region" description="Helical" evidence="5">
    <location>
        <begin position="395"/>
        <end position="414"/>
    </location>
</feature>
<feature type="transmembrane region" description="Helical" evidence="5">
    <location>
        <begin position="369"/>
        <end position="389"/>
    </location>
</feature>
<dbReference type="AlphaFoldDB" id="A0A840IWK8"/>
<dbReference type="PROSITE" id="PS50850">
    <property type="entry name" value="MFS"/>
    <property type="match status" value="1"/>
</dbReference>
<feature type="transmembrane region" description="Helical" evidence="5">
    <location>
        <begin position="120"/>
        <end position="144"/>
    </location>
</feature>
<dbReference type="RefSeq" id="WP_184781898.1">
    <property type="nucleotide sequence ID" value="NZ_JACHMG010000001.1"/>
</dbReference>
<gene>
    <name evidence="7" type="ORF">BJY18_004626</name>
</gene>
<comment type="subcellular location">
    <subcellularLocation>
        <location evidence="1">Cell membrane</location>
        <topology evidence="1">Multi-pass membrane protein</topology>
    </subcellularLocation>
</comment>